<evidence type="ECO:0000256" key="3">
    <source>
        <dbReference type="ARBA" id="ARBA00022946"/>
    </source>
</evidence>
<reference evidence="9" key="1">
    <citation type="submission" date="2019-10" db="EMBL/GenBank/DDBJ databases">
        <authorList>
            <consortium name="DOE Joint Genome Institute"/>
            <person name="Kuo A."/>
            <person name="Miyauchi S."/>
            <person name="Kiss E."/>
            <person name="Drula E."/>
            <person name="Kohler A."/>
            <person name="Sanchez-Garcia M."/>
            <person name="Andreopoulos B."/>
            <person name="Barry K.W."/>
            <person name="Bonito G."/>
            <person name="Buee M."/>
            <person name="Carver A."/>
            <person name="Chen C."/>
            <person name="Cichocki N."/>
            <person name="Clum A."/>
            <person name="Culley D."/>
            <person name="Crous P.W."/>
            <person name="Fauchery L."/>
            <person name="Girlanda M."/>
            <person name="Hayes R."/>
            <person name="Keri Z."/>
            <person name="LaButti K."/>
            <person name="Lipzen A."/>
            <person name="Lombard V."/>
            <person name="Magnuson J."/>
            <person name="Maillard F."/>
            <person name="Morin E."/>
            <person name="Murat C."/>
            <person name="Nolan M."/>
            <person name="Ohm R."/>
            <person name="Pangilinan J."/>
            <person name="Pereira M."/>
            <person name="Perotto S."/>
            <person name="Peter M."/>
            <person name="Riley R."/>
            <person name="Sitrit Y."/>
            <person name="Stielow B."/>
            <person name="Szollosi G."/>
            <person name="Zifcakova L."/>
            <person name="Stursova M."/>
            <person name="Spatafora J.W."/>
            <person name="Tedersoo L."/>
            <person name="Vaario L.-M."/>
            <person name="Yamada A."/>
            <person name="Yan M."/>
            <person name="Wang P."/>
            <person name="Xu J."/>
            <person name="Bruns T."/>
            <person name="Baldrian P."/>
            <person name="Vilgalys R."/>
            <person name="Henrissat B."/>
            <person name="Grigoriev I.V."/>
            <person name="Hibbett D."/>
            <person name="Nagy L.G."/>
            <person name="Martin F.M."/>
        </authorList>
    </citation>
    <scope>NUCLEOTIDE SEQUENCE</scope>
    <source>
        <strain evidence="9">BED1</strain>
    </source>
</reference>
<comment type="subcellular location">
    <subcellularLocation>
        <location evidence="1">Mitochondrion</location>
    </subcellularLocation>
</comment>
<dbReference type="InterPro" id="IPR019368">
    <property type="entry name" value="Ribosomal_mS29"/>
</dbReference>
<evidence type="ECO:0000256" key="8">
    <source>
        <dbReference type="SAM" id="MobiDB-lite"/>
    </source>
</evidence>
<protein>
    <recommendedName>
        <fullName evidence="7">Small ribosomal subunit protein mS29</fullName>
    </recommendedName>
</protein>
<dbReference type="GO" id="GO:0003735">
    <property type="term" value="F:structural constituent of ribosome"/>
    <property type="evidence" value="ECO:0007669"/>
    <property type="project" value="TreeGrafter"/>
</dbReference>
<gene>
    <name evidence="9" type="ORF">L210DRAFT_2652486</name>
</gene>
<dbReference type="InterPro" id="IPR027417">
    <property type="entry name" value="P-loop_NTPase"/>
</dbReference>
<dbReference type="Proteomes" id="UP001194468">
    <property type="component" value="Unassembled WGS sequence"/>
</dbReference>
<keyword evidence="6" id="KW-0687">Ribonucleoprotein</keyword>
<evidence type="ECO:0000256" key="4">
    <source>
        <dbReference type="ARBA" id="ARBA00022980"/>
    </source>
</evidence>
<comment type="similarity">
    <text evidence="2">Belongs to the mitochondrion-specific ribosomal protein mS29 family.</text>
</comment>
<dbReference type="SUPFAM" id="SSF52540">
    <property type="entry name" value="P-loop containing nucleoside triphosphate hydrolases"/>
    <property type="match status" value="1"/>
</dbReference>
<name>A0AAD4GKI6_BOLED</name>
<organism evidence="9 10">
    <name type="scientific">Boletus edulis BED1</name>
    <dbReference type="NCBI Taxonomy" id="1328754"/>
    <lineage>
        <taxon>Eukaryota</taxon>
        <taxon>Fungi</taxon>
        <taxon>Dikarya</taxon>
        <taxon>Basidiomycota</taxon>
        <taxon>Agaricomycotina</taxon>
        <taxon>Agaricomycetes</taxon>
        <taxon>Agaricomycetidae</taxon>
        <taxon>Boletales</taxon>
        <taxon>Boletineae</taxon>
        <taxon>Boletaceae</taxon>
        <taxon>Boletoideae</taxon>
        <taxon>Boletus</taxon>
    </lineage>
</organism>
<comment type="caution">
    <text evidence="9">The sequence shown here is derived from an EMBL/GenBank/DDBJ whole genome shotgun (WGS) entry which is preliminary data.</text>
</comment>
<dbReference type="Gene3D" id="3.40.50.300">
    <property type="entry name" value="P-loop containing nucleotide triphosphate hydrolases"/>
    <property type="match status" value="1"/>
</dbReference>
<dbReference type="GO" id="GO:0005763">
    <property type="term" value="C:mitochondrial small ribosomal subunit"/>
    <property type="evidence" value="ECO:0007669"/>
    <property type="project" value="TreeGrafter"/>
</dbReference>
<evidence type="ECO:0000256" key="6">
    <source>
        <dbReference type="ARBA" id="ARBA00023274"/>
    </source>
</evidence>
<keyword evidence="5" id="KW-0496">Mitochondrion</keyword>
<keyword evidence="4" id="KW-0689">Ribosomal protein</keyword>
<dbReference type="AlphaFoldDB" id="A0AAD4GKI6"/>
<evidence type="ECO:0000313" key="10">
    <source>
        <dbReference type="Proteomes" id="UP001194468"/>
    </source>
</evidence>
<evidence type="ECO:0000256" key="7">
    <source>
        <dbReference type="ARBA" id="ARBA00035140"/>
    </source>
</evidence>
<feature type="region of interest" description="Disordered" evidence="8">
    <location>
        <begin position="17"/>
        <end position="57"/>
    </location>
</feature>
<keyword evidence="10" id="KW-1185">Reference proteome</keyword>
<dbReference type="EMBL" id="WHUW01000003">
    <property type="protein sequence ID" value="KAF8449248.1"/>
    <property type="molecule type" value="Genomic_DNA"/>
</dbReference>
<dbReference type="Pfam" id="PF10236">
    <property type="entry name" value="DAP3"/>
    <property type="match status" value="1"/>
</dbReference>
<evidence type="ECO:0000313" key="9">
    <source>
        <dbReference type="EMBL" id="KAF8449248.1"/>
    </source>
</evidence>
<dbReference type="PANTHER" id="PTHR12810">
    <property type="entry name" value="MITOCHONDRIAL 28S RIBOSOMAL PROTEIN S29"/>
    <property type="match status" value="1"/>
</dbReference>
<reference evidence="9" key="2">
    <citation type="journal article" date="2020" name="Nat. Commun.">
        <title>Large-scale genome sequencing of mycorrhizal fungi provides insights into the early evolution of symbiotic traits.</title>
        <authorList>
            <person name="Miyauchi S."/>
            <person name="Kiss E."/>
            <person name="Kuo A."/>
            <person name="Drula E."/>
            <person name="Kohler A."/>
            <person name="Sanchez-Garcia M."/>
            <person name="Morin E."/>
            <person name="Andreopoulos B."/>
            <person name="Barry K.W."/>
            <person name="Bonito G."/>
            <person name="Buee M."/>
            <person name="Carver A."/>
            <person name="Chen C."/>
            <person name="Cichocki N."/>
            <person name="Clum A."/>
            <person name="Culley D."/>
            <person name="Crous P.W."/>
            <person name="Fauchery L."/>
            <person name="Girlanda M."/>
            <person name="Hayes R.D."/>
            <person name="Keri Z."/>
            <person name="LaButti K."/>
            <person name="Lipzen A."/>
            <person name="Lombard V."/>
            <person name="Magnuson J."/>
            <person name="Maillard F."/>
            <person name="Murat C."/>
            <person name="Nolan M."/>
            <person name="Ohm R.A."/>
            <person name="Pangilinan J."/>
            <person name="Pereira M.F."/>
            <person name="Perotto S."/>
            <person name="Peter M."/>
            <person name="Pfister S."/>
            <person name="Riley R."/>
            <person name="Sitrit Y."/>
            <person name="Stielow J.B."/>
            <person name="Szollosi G."/>
            <person name="Zifcakova L."/>
            <person name="Stursova M."/>
            <person name="Spatafora J.W."/>
            <person name="Tedersoo L."/>
            <person name="Vaario L.M."/>
            <person name="Yamada A."/>
            <person name="Yan M."/>
            <person name="Wang P."/>
            <person name="Xu J."/>
            <person name="Bruns T."/>
            <person name="Baldrian P."/>
            <person name="Vilgalys R."/>
            <person name="Dunand C."/>
            <person name="Henrissat B."/>
            <person name="Grigoriev I.V."/>
            <person name="Hibbett D."/>
            <person name="Nagy L.G."/>
            <person name="Martin F.M."/>
        </authorList>
    </citation>
    <scope>NUCLEOTIDE SEQUENCE</scope>
    <source>
        <strain evidence="9">BED1</strain>
    </source>
</reference>
<evidence type="ECO:0000256" key="5">
    <source>
        <dbReference type="ARBA" id="ARBA00023128"/>
    </source>
</evidence>
<dbReference type="PANTHER" id="PTHR12810:SF0">
    <property type="entry name" value="SMALL RIBOSOMAL SUBUNIT PROTEIN MS29"/>
    <property type="match status" value="1"/>
</dbReference>
<evidence type="ECO:0000256" key="1">
    <source>
        <dbReference type="ARBA" id="ARBA00004173"/>
    </source>
</evidence>
<accession>A0AAD4GKI6</accession>
<evidence type="ECO:0000256" key="2">
    <source>
        <dbReference type="ARBA" id="ARBA00009863"/>
    </source>
</evidence>
<sequence>MATLSRRVPRALLQKGPVQLRTYASPSSFKRRTGIRDGDGTSDVPGEQPTGRRRRDTAFLPMPTSQLTHLLFQPDHLSRLTLQPFHPETITPAVVSQALKFPHNDKDPFRIFGLPRNLLVEFRILSAPCSVVRNVTIDVVNRLDTASQASSANHRLVFTGATGCGKSVLLLQALQYCHARDWIVFYFPRAVNLVNSTTTYAYDVRTRLYQQATFAFQTLQRFLTVNSHRLDQLKTTVDVELERRATIPVGTPLSDLVRAGIKERALAPTILMALMEELQKQTEFPVLLAVDDFQAIYCKTKYRDPQFSTIKPYHLSMPRLLLEFASGQRQFARGAVLGALSTTNVEFRLPLELAEALGVPPVSYDGPYIKRSSTLQTYSKGLERVIVPDALTVQEAMEVFDLWSKDNAMPSAPTDELFLSKYSESCGNARDFVWKGLLASLSI</sequence>
<proteinExistence type="inferred from homology"/>
<keyword evidence="3" id="KW-0809">Transit peptide</keyword>